<organism evidence="1 2">
    <name type="scientific">Paenibacillus apii</name>
    <dbReference type="NCBI Taxonomy" id="1850370"/>
    <lineage>
        <taxon>Bacteria</taxon>
        <taxon>Bacillati</taxon>
        <taxon>Bacillota</taxon>
        <taxon>Bacilli</taxon>
        <taxon>Bacillales</taxon>
        <taxon>Paenibacillaceae</taxon>
        <taxon>Paenibacillus</taxon>
    </lineage>
</organism>
<name>A0A6M1PJL2_9BACL</name>
<protein>
    <recommendedName>
        <fullName evidence="3">Permuted papain-like amidase enzyme, YaeF/YiiX, C92 family</fullName>
    </recommendedName>
</protein>
<accession>A0A6M1PJL2</accession>
<dbReference type="RefSeq" id="WP_165098794.1">
    <property type="nucleotide sequence ID" value="NZ_JAAKGU010000005.1"/>
</dbReference>
<dbReference type="SUPFAM" id="SSF54001">
    <property type="entry name" value="Cysteine proteinases"/>
    <property type="match status" value="1"/>
</dbReference>
<dbReference type="Proteomes" id="UP000480151">
    <property type="component" value="Unassembled WGS sequence"/>
</dbReference>
<comment type="caution">
    <text evidence="1">The sequence shown here is derived from an EMBL/GenBank/DDBJ whole genome shotgun (WGS) entry which is preliminary data.</text>
</comment>
<proteinExistence type="predicted"/>
<keyword evidence="2" id="KW-1185">Reference proteome</keyword>
<evidence type="ECO:0008006" key="3">
    <source>
        <dbReference type="Google" id="ProtNLM"/>
    </source>
</evidence>
<sequence length="209" mass="24280">MIDNSRDNNSESSIYVLLTDTGTLFTTLIKSITAAPYNHASLALDEELNEVFSFGRKEPKKPWAGGFVREDVYEGTFRHYPGTRCVLLRLRISKQERDAALRTILSFQKKRQVYRYNLIGLLGVLMNFDIETKNAYFCSQFVSEALRRSGLSLWDRPSALVTPNDFLHHPAFETVYEGFLYDYPLLKRERLSCIREQKEMSTEWEEQAV</sequence>
<evidence type="ECO:0000313" key="2">
    <source>
        <dbReference type="Proteomes" id="UP000480151"/>
    </source>
</evidence>
<reference evidence="1 2" key="1">
    <citation type="submission" date="2020-02" db="EMBL/GenBank/DDBJ databases">
        <authorList>
            <person name="Gao J."/>
            <person name="Sun J."/>
        </authorList>
    </citation>
    <scope>NUCLEOTIDE SEQUENCE [LARGE SCALE GENOMIC DNA]</scope>
    <source>
        <strain evidence="1 2">7124</strain>
    </source>
</reference>
<evidence type="ECO:0000313" key="1">
    <source>
        <dbReference type="EMBL" id="NGM83396.1"/>
    </source>
</evidence>
<gene>
    <name evidence="1" type="ORF">G5B47_13315</name>
</gene>
<dbReference type="InterPro" id="IPR038765">
    <property type="entry name" value="Papain-like_cys_pep_sf"/>
</dbReference>
<dbReference type="EMBL" id="JAAKGU010000005">
    <property type="protein sequence ID" value="NGM83396.1"/>
    <property type="molecule type" value="Genomic_DNA"/>
</dbReference>
<dbReference type="AlphaFoldDB" id="A0A6M1PJL2"/>
<dbReference type="Gene3D" id="3.90.1720.10">
    <property type="entry name" value="endopeptidase domain like (from Nostoc punctiforme)"/>
    <property type="match status" value="1"/>
</dbReference>